<evidence type="ECO:0000313" key="1">
    <source>
        <dbReference type="EMBL" id="GGC23216.1"/>
    </source>
</evidence>
<evidence type="ECO:0000313" key="3">
    <source>
        <dbReference type="Proteomes" id="UP000240608"/>
    </source>
</evidence>
<gene>
    <name evidence="2" type="ORF">C9994_08060</name>
    <name evidence="1" type="ORF">GCM10011506_05640</name>
</gene>
<evidence type="ECO:0008006" key="5">
    <source>
        <dbReference type="Google" id="ProtNLM"/>
    </source>
</evidence>
<evidence type="ECO:0000313" key="4">
    <source>
        <dbReference type="Proteomes" id="UP000636010"/>
    </source>
</evidence>
<dbReference type="InterPro" id="IPR013211">
    <property type="entry name" value="LVIVD"/>
</dbReference>
<dbReference type="SUPFAM" id="SSF63825">
    <property type="entry name" value="YWTD domain"/>
    <property type="match status" value="1"/>
</dbReference>
<comment type="caution">
    <text evidence="2">The sequence shown here is derived from an EMBL/GenBank/DDBJ whole genome shotgun (WGS) entry which is preliminary data.</text>
</comment>
<name>A0A2T4DR25_9BACT</name>
<dbReference type="AlphaFoldDB" id="A0A2T4DR25"/>
<dbReference type="EMBL" id="BMEC01000002">
    <property type="protein sequence ID" value="GGC23216.1"/>
    <property type="molecule type" value="Genomic_DNA"/>
</dbReference>
<dbReference type="PROSITE" id="PS51257">
    <property type="entry name" value="PROKAR_LIPOPROTEIN"/>
    <property type="match status" value="1"/>
</dbReference>
<organism evidence="2 3">
    <name type="scientific">Marivirga lumbricoides</name>
    <dbReference type="NCBI Taxonomy" id="1046115"/>
    <lineage>
        <taxon>Bacteria</taxon>
        <taxon>Pseudomonadati</taxon>
        <taxon>Bacteroidota</taxon>
        <taxon>Cytophagia</taxon>
        <taxon>Cytophagales</taxon>
        <taxon>Marivirgaceae</taxon>
        <taxon>Marivirga</taxon>
    </lineage>
</organism>
<proteinExistence type="predicted"/>
<reference evidence="2 3" key="2">
    <citation type="submission" date="2018-03" db="EMBL/GenBank/DDBJ databases">
        <title>Cross-interface Injection: A General Nanoliter Liquid Handling Method Applied to Single Cells Genome Amplification Automated Nanoliter Liquid Handling Applied to Single Cell Multiple Displacement Amplification.</title>
        <authorList>
            <person name="Yun J."/>
            <person name="Xu P."/>
            <person name="Xu J."/>
            <person name="Dai X."/>
            <person name="Wang Y."/>
            <person name="Zheng X."/>
            <person name="Cao C."/>
            <person name="Yi Q."/>
            <person name="Zhu Y."/>
            <person name="Wang L."/>
            <person name="Dong Z."/>
            <person name="Huang Y."/>
            <person name="Huang L."/>
            <person name="Du W."/>
        </authorList>
    </citation>
    <scope>NUCLEOTIDE SEQUENCE [LARGE SCALE GENOMIC DNA]</scope>
    <source>
        <strain evidence="2 3">Z-D1-2</strain>
    </source>
</reference>
<dbReference type="Pfam" id="PF08309">
    <property type="entry name" value="LVIVD"/>
    <property type="match status" value="2"/>
</dbReference>
<accession>A0A2T4DR25</accession>
<dbReference type="EMBL" id="PYVU01000058">
    <property type="protein sequence ID" value="PTB96274.1"/>
    <property type="molecule type" value="Genomic_DNA"/>
</dbReference>
<keyword evidence="4" id="KW-1185">Reference proteome</keyword>
<sequence>MTLKMNSMKSLRVLTLLLLAMLAILFFFSCESENDIGSGEGKGGSLARFTFLKGYLYIVDDVSLKTFDISNPDNPELVGTTEIGSGVETIFPYENYLFIGTQWGMFIYSVENSPVPVFLSNFEHSYACDPVVVSGNYAYVTLRSGTSCQSGFDRMEVIDVSDLRNPRLLNTLGMQNPHGLAVSDTLLFVCEGDYGFKVFNIKQKNNPVEIAYYDSIPSYDVIANYGRKELIITGKKGIFQYDFSNPYEMKQLSKILSLQANEE</sequence>
<dbReference type="Proteomes" id="UP000636010">
    <property type="component" value="Unassembled WGS sequence"/>
</dbReference>
<reference evidence="1" key="1">
    <citation type="journal article" date="2014" name="Int. J. Syst. Evol. Microbiol.">
        <title>Complete genome of a new Firmicutes species belonging to the dominant human colonic microbiota ('Ruminococcus bicirculans') reveals two chromosomes and a selective capacity to utilize plant glucans.</title>
        <authorList>
            <consortium name="NISC Comparative Sequencing Program"/>
            <person name="Wegmann U."/>
            <person name="Louis P."/>
            <person name="Goesmann A."/>
            <person name="Henrissat B."/>
            <person name="Duncan S.H."/>
            <person name="Flint H.J."/>
        </authorList>
    </citation>
    <scope>NUCLEOTIDE SEQUENCE</scope>
    <source>
        <strain evidence="1">CGMCC 1.10832</strain>
    </source>
</reference>
<reference evidence="4" key="3">
    <citation type="journal article" date="2019" name="Int. J. Syst. Evol. Microbiol.">
        <title>The Global Catalogue of Microorganisms (GCM) 10K type strain sequencing project: providing services to taxonomists for standard genome sequencing and annotation.</title>
        <authorList>
            <consortium name="The Broad Institute Genomics Platform"/>
            <consortium name="The Broad Institute Genome Sequencing Center for Infectious Disease"/>
            <person name="Wu L."/>
            <person name="Ma J."/>
        </authorList>
    </citation>
    <scope>NUCLEOTIDE SEQUENCE [LARGE SCALE GENOMIC DNA]</scope>
    <source>
        <strain evidence="4">CGMCC 1.10832</strain>
    </source>
</reference>
<reference evidence="1" key="4">
    <citation type="submission" date="2024-05" db="EMBL/GenBank/DDBJ databases">
        <authorList>
            <person name="Sun Q."/>
            <person name="Zhou Y."/>
        </authorList>
    </citation>
    <scope>NUCLEOTIDE SEQUENCE</scope>
    <source>
        <strain evidence="1">CGMCC 1.10832</strain>
    </source>
</reference>
<protein>
    <recommendedName>
        <fullName evidence="5">LVIVD repeat-containing protein</fullName>
    </recommendedName>
</protein>
<dbReference type="Proteomes" id="UP000240608">
    <property type="component" value="Unassembled WGS sequence"/>
</dbReference>
<evidence type="ECO:0000313" key="2">
    <source>
        <dbReference type="EMBL" id="PTB96274.1"/>
    </source>
</evidence>